<dbReference type="Pfam" id="PF12826">
    <property type="entry name" value="HHH_2"/>
    <property type="match status" value="1"/>
</dbReference>
<dbReference type="InterPro" id="IPR041663">
    <property type="entry name" value="DisA/LigA_HHH"/>
</dbReference>
<dbReference type="SUPFAM" id="SSF50249">
    <property type="entry name" value="Nucleic acid-binding proteins"/>
    <property type="match status" value="1"/>
</dbReference>
<dbReference type="Pfam" id="PF03119">
    <property type="entry name" value="DNA_ligase_ZBD"/>
    <property type="match status" value="1"/>
</dbReference>
<evidence type="ECO:0000313" key="16">
    <source>
        <dbReference type="EMBL" id="SDC85114.1"/>
    </source>
</evidence>
<evidence type="ECO:0000256" key="5">
    <source>
        <dbReference type="ARBA" id="ARBA00022705"/>
    </source>
</evidence>
<feature type="binding site" evidence="14">
    <location>
        <position position="158"/>
    </location>
    <ligand>
        <name>NAD(+)</name>
        <dbReference type="ChEBI" id="CHEBI:57540"/>
    </ligand>
</feature>
<keyword evidence="4 14" id="KW-0436">Ligase</keyword>
<dbReference type="FunFam" id="2.40.50.140:FF:000012">
    <property type="entry name" value="DNA ligase"/>
    <property type="match status" value="1"/>
</dbReference>
<name>A0A1G6PZM6_NIADE</name>
<dbReference type="PIRSF" id="PIRSF001604">
    <property type="entry name" value="LigA"/>
    <property type="match status" value="1"/>
</dbReference>
<organism evidence="16 17">
    <name type="scientific">Niabella drilacis (strain DSM 25811 / CCM 8410 / CCUG 62505 / LMG 26954 / E90)</name>
    <dbReference type="NCBI Taxonomy" id="1285928"/>
    <lineage>
        <taxon>Bacteria</taxon>
        <taxon>Pseudomonadati</taxon>
        <taxon>Bacteroidota</taxon>
        <taxon>Chitinophagia</taxon>
        <taxon>Chitinophagales</taxon>
        <taxon>Chitinophagaceae</taxon>
        <taxon>Niabella</taxon>
    </lineage>
</organism>
<dbReference type="Proteomes" id="UP000198757">
    <property type="component" value="Unassembled WGS sequence"/>
</dbReference>
<sequence length="698" mass="78326">MYTKEEILALQEQTRSFLKEGKQLPATPEELEALRNVLRFHEHRYYVQDDPLLADTEYDLLYKMLEAVEKDQPDWVTKDSPTQRVGKSLNGNFVTVQHLVPMLSLDNSYNSDDLKDFDRKVLQLSKRDKITYCVEPKFDGGSISLIYENDLLVRGATRGNGVEGDEITTNVRQIRSVPLSAAFGRYGIQQIEIRGEVLINKNNFKKYNEELTEKGLAPLANPRNAASGTLRIKDPAEVRRRNLEAFVYHISDYTLLPGQALPEALQTHEGSLKLLWELGFRSPVKELKTFDRIEEVIDHCLEFETERDQLPYEIDGMVIKVNTIDVQEQLGMTSHHPRWAIAFKFKARQATSKLLEVKFQVGRTGSITPVAKIEPVFIGGVTVSSISLFNEEVIREKNLMIGDTVLVERAGDVIPYIVKSLEALRTGAETPILFPKDCPICSSPLFKEEGEAVWRCINIECPAQVVERMIHFVSKDALDIRGFGEANVRKFYELGWLKDIPGIYKLDFEKLGTLEGFGKKSIDNLQQAIEKSKEQPLHRILFGLGIRFVGETTAKVLANKVGHLLELKNFSQEELQDLEDIGPKVAGSIVHFFSTSSNIEMIKELEALGIQLTNTHKQLAAAGALAGQTFLFTGTLPTLKRSEAEAMAEAQGGKILGGVSAKLNYLVVGEDAGSKLEKAKKINTVKIISEAEFLKMVE</sequence>
<proteinExistence type="inferred from homology"/>
<evidence type="ECO:0000256" key="6">
    <source>
        <dbReference type="ARBA" id="ARBA00022723"/>
    </source>
</evidence>
<dbReference type="PANTHER" id="PTHR23389:SF9">
    <property type="entry name" value="DNA LIGASE"/>
    <property type="match status" value="1"/>
</dbReference>
<evidence type="ECO:0000313" key="17">
    <source>
        <dbReference type="Proteomes" id="UP000198757"/>
    </source>
</evidence>
<comment type="function">
    <text evidence="1 14">DNA ligase that catalyzes the formation of phosphodiester linkages between 5'-phosphoryl and 3'-hydroxyl groups in double-stranded DNA using NAD as a coenzyme and as the energy source for the reaction. It is essential for DNA replication and repair of damaged DNA.</text>
</comment>
<keyword evidence="9 14" id="KW-0460">Magnesium</keyword>
<dbReference type="SUPFAM" id="SSF47781">
    <property type="entry name" value="RuvA domain 2-like"/>
    <property type="match status" value="1"/>
</dbReference>
<accession>A0A1G6PZM6</accession>
<dbReference type="EMBL" id="FMZO01000004">
    <property type="protein sequence ID" value="SDC85114.1"/>
    <property type="molecule type" value="Genomic_DNA"/>
</dbReference>
<feature type="binding site" evidence="14">
    <location>
        <position position="438"/>
    </location>
    <ligand>
        <name>Zn(2+)</name>
        <dbReference type="ChEBI" id="CHEBI:29105"/>
    </ligand>
</feature>
<dbReference type="CDD" id="cd17748">
    <property type="entry name" value="BRCT_DNA_ligase_like"/>
    <property type="match status" value="1"/>
</dbReference>
<dbReference type="AlphaFoldDB" id="A0A1G6PZM6"/>
<keyword evidence="17" id="KW-1185">Reference proteome</keyword>
<dbReference type="OrthoDB" id="9759736at2"/>
<dbReference type="GO" id="GO:0005829">
    <property type="term" value="C:cytosol"/>
    <property type="evidence" value="ECO:0007669"/>
    <property type="project" value="TreeGrafter"/>
</dbReference>
<dbReference type="Gene3D" id="1.10.287.610">
    <property type="entry name" value="Helix hairpin bin"/>
    <property type="match status" value="1"/>
</dbReference>
<evidence type="ECO:0000256" key="14">
    <source>
        <dbReference type="HAMAP-Rule" id="MF_01588"/>
    </source>
</evidence>
<dbReference type="EC" id="6.5.1.2" evidence="2 14"/>
<dbReference type="SMART" id="SM00292">
    <property type="entry name" value="BRCT"/>
    <property type="match status" value="1"/>
</dbReference>
<dbReference type="Pfam" id="PF03120">
    <property type="entry name" value="OB_DNA_ligase"/>
    <property type="match status" value="1"/>
</dbReference>
<dbReference type="FunFam" id="1.10.150.20:FF:000006">
    <property type="entry name" value="DNA ligase"/>
    <property type="match status" value="1"/>
</dbReference>
<dbReference type="GO" id="GO:0003911">
    <property type="term" value="F:DNA ligase (NAD+) activity"/>
    <property type="evidence" value="ECO:0007669"/>
    <property type="project" value="UniProtKB-UniRule"/>
</dbReference>
<dbReference type="FunFam" id="1.10.150.20:FF:000007">
    <property type="entry name" value="DNA ligase"/>
    <property type="match status" value="1"/>
</dbReference>
<evidence type="ECO:0000256" key="4">
    <source>
        <dbReference type="ARBA" id="ARBA00022598"/>
    </source>
</evidence>
<feature type="binding site" evidence="14">
    <location>
        <position position="441"/>
    </location>
    <ligand>
        <name>Zn(2+)</name>
        <dbReference type="ChEBI" id="CHEBI:29105"/>
    </ligand>
</feature>
<dbReference type="GO" id="GO:0003677">
    <property type="term" value="F:DNA binding"/>
    <property type="evidence" value="ECO:0007669"/>
    <property type="project" value="InterPro"/>
</dbReference>
<feature type="binding site" evidence="14">
    <location>
        <position position="344"/>
    </location>
    <ligand>
        <name>NAD(+)</name>
        <dbReference type="ChEBI" id="CHEBI:57540"/>
    </ligand>
</feature>
<reference evidence="17" key="1">
    <citation type="submission" date="2016-10" db="EMBL/GenBank/DDBJ databases">
        <authorList>
            <person name="Varghese N."/>
            <person name="Submissions S."/>
        </authorList>
    </citation>
    <scope>NUCLEOTIDE SEQUENCE [LARGE SCALE GENOMIC DNA]</scope>
    <source>
        <strain evidence="17">DSM 25811 / CCM 8410 / LMG 26954 / E90</strain>
    </source>
</reference>
<evidence type="ECO:0000256" key="8">
    <source>
        <dbReference type="ARBA" id="ARBA00022833"/>
    </source>
</evidence>
<keyword evidence="10 14" id="KW-0520">NAD</keyword>
<evidence type="ECO:0000256" key="1">
    <source>
        <dbReference type="ARBA" id="ARBA00004067"/>
    </source>
</evidence>
<comment type="cofactor">
    <cofactor evidence="14">
        <name>Mg(2+)</name>
        <dbReference type="ChEBI" id="CHEBI:18420"/>
    </cofactor>
    <cofactor evidence="14">
        <name>Mn(2+)</name>
        <dbReference type="ChEBI" id="CHEBI:29035"/>
    </cofactor>
</comment>
<dbReference type="InterPro" id="IPR010994">
    <property type="entry name" value="RuvA_2-like"/>
</dbReference>
<feature type="domain" description="BRCT" evidence="15">
    <location>
        <begin position="620"/>
        <end position="698"/>
    </location>
</feature>
<dbReference type="InterPro" id="IPR001357">
    <property type="entry name" value="BRCT_dom"/>
</dbReference>
<dbReference type="HAMAP" id="MF_01588">
    <property type="entry name" value="DNA_ligase_A"/>
    <property type="match status" value="1"/>
</dbReference>
<dbReference type="Pfam" id="PF01653">
    <property type="entry name" value="DNA_ligase_aden"/>
    <property type="match status" value="1"/>
</dbReference>
<dbReference type="PANTHER" id="PTHR23389">
    <property type="entry name" value="CHROMOSOME TRANSMISSION FIDELITY FACTOR 18"/>
    <property type="match status" value="1"/>
</dbReference>
<feature type="binding site" evidence="14">
    <location>
        <position position="196"/>
    </location>
    <ligand>
        <name>NAD(+)</name>
        <dbReference type="ChEBI" id="CHEBI:57540"/>
    </ligand>
</feature>
<evidence type="ECO:0000256" key="7">
    <source>
        <dbReference type="ARBA" id="ARBA00022763"/>
    </source>
</evidence>
<evidence type="ECO:0000256" key="3">
    <source>
        <dbReference type="ARBA" id="ARBA00013308"/>
    </source>
</evidence>
<dbReference type="InterPro" id="IPR012340">
    <property type="entry name" value="NA-bd_OB-fold"/>
</dbReference>
<evidence type="ECO:0000256" key="12">
    <source>
        <dbReference type="ARBA" id="ARBA00034005"/>
    </source>
</evidence>
<keyword evidence="7 14" id="KW-0227">DNA damage</keyword>
<dbReference type="InterPro" id="IPR003583">
    <property type="entry name" value="Hlx-hairpin-Hlx_DNA-bd_motif"/>
</dbReference>
<dbReference type="InterPro" id="IPR004149">
    <property type="entry name" value="Znf_DNAligase_C4"/>
</dbReference>
<feature type="binding site" evidence="14">
    <location>
        <begin position="104"/>
        <end position="105"/>
    </location>
    <ligand>
        <name>NAD(+)</name>
        <dbReference type="ChEBI" id="CHEBI:57540"/>
    </ligand>
</feature>
<dbReference type="SUPFAM" id="SSF56091">
    <property type="entry name" value="DNA ligase/mRNA capping enzyme, catalytic domain"/>
    <property type="match status" value="1"/>
</dbReference>
<feature type="active site" description="N6-AMP-lysine intermediate" evidence="14">
    <location>
        <position position="137"/>
    </location>
</feature>
<dbReference type="Gene3D" id="2.40.50.140">
    <property type="entry name" value="Nucleic acid-binding proteins"/>
    <property type="match status" value="1"/>
</dbReference>
<dbReference type="GO" id="GO:0006281">
    <property type="term" value="P:DNA repair"/>
    <property type="evidence" value="ECO:0007669"/>
    <property type="project" value="UniProtKB-KW"/>
</dbReference>
<keyword evidence="6 14" id="KW-0479">Metal-binding</keyword>
<evidence type="ECO:0000256" key="2">
    <source>
        <dbReference type="ARBA" id="ARBA00012722"/>
    </source>
</evidence>
<evidence type="ECO:0000256" key="13">
    <source>
        <dbReference type="ARBA" id="ARBA00060881"/>
    </source>
</evidence>
<feature type="binding site" evidence="14">
    <location>
        <position position="135"/>
    </location>
    <ligand>
        <name>NAD(+)</name>
        <dbReference type="ChEBI" id="CHEBI:57540"/>
    </ligand>
</feature>
<dbReference type="InterPro" id="IPR004150">
    <property type="entry name" value="NAD_DNA_ligase_OB"/>
</dbReference>
<dbReference type="STRING" id="1285928.SAMN04487894_104209"/>
<dbReference type="Gene3D" id="3.30.470.30">
    <property type="entry name" value="DNA ligase/mRNA capping enzyme"/>
    <property type="match status" value="1"/>
</dbReference>
<dbReference type="SUPFAM" id="SSF52113">
    <property type="entry name" value="BRCT domain"/>
    <property type="match status" value="1"/>
</dbReference>
<evidence type="ECO:0000256" key="10">
    <source>
        <dbReference type="ARBA" id="ARBA00023027"/>
    </source>
</evidence>
<keyword evidence="14" id="KW-0464">Manganese</keyword>
<comment type="catalytic activity">
    <reaction evidence="12 14">
        <text>NAD(+) + (deoxyribonucleotide)n-3'-hydroxyl + 5'-phospho-(deoxyribonucleotide)m = (deoxyribonucleotide)n+m + AMP + beta-nicotinamide D-nucleotide.</text>
        <dbReference type="EC" id="6.5.1.2"/>
    </reaction>
</comment>
<comment type="caution">
    <text evidence="14">Lacks conserved residue(s) required for the propagation of feature annotation.</text>
</comment>
<dbReference type="Gene3D" id="1.10.150.20">
    <property type="entry name" value="5' to 3' exonuclease, C-terminal subdomain"/>
    <property type="match status" value="2"/>
</dbReference>
<dbReference type="GO" id="GO:0046872">
    <property type="term" value="F:metal ion binding"/>
    <property type="evidence" value="ECO:0007669"/>
    <property type="project" value="UniProtKB-KW"/>
</dbReference>
<dbReference type="InterPro" id="IPR013839">
    <property type="entry name" value="DNAligase_adenylation"/>
</dbReference>
<dbReference type="GO" id="GO:0006260">
    <property type="term" value="P:DNA replication"/>
    <property type="evidence" value="ECO:0007669"/>
    <property type="project" value="UniProtKB-KW"/>
</dbReference>
<dbReference type="SMART" id="SM00278">
    <property type="entry name" value="HhH1"/>
    <property type="match status" value="3"/>
</dbReference>
<dbReference type="RefSeq" id="WP_090389823.1">
    <property type="nucleotide sequence ID" value="NZ_FMZO01000004.1"/>
</dbReference>
<dbReference type="Gene3D" id="6.20.10.30">
    <property type="match status" value="1"/>
</dbReference>
<dbReference type="PROSITE" id="PS50172">
    <property type="entry name" value="BRCT"/>
    <property type="match status" value="1"/>
</dbReference>
<gene>
    <name evidence="14" type="primary">ligA</name>
    <name evidence="16" type="ORF">SAMN04487894_104209</name>
</gene>
<dbReference type="Pfam" id="PF00533">
    <property type="entry name" value="BRCT"/>
    <property type="match status" value="1"/>
</dbReference>
<dbReference type="InterPro" id="IPR001679">
    <property type="entry name" value="DNA_ligase"/>
</dbReference>
<dbReference type="InterPro" id="IPR036420">
    <property type="entry name" value="BRCT_dom_sf"/>
</dbReference>
<keyword evidence="8 14" id="KW-0862">Zinc</keyword>
<keyword evidence="11 14" id="KW-0234">DNA repair</keyword>
<comment type="similarity">
    <text evidence="13 14">Belongs to the NAD-dependent DNA ligase family. LigA subfamily.</text>
</comment>
<dbReference type="NCBIfam" id="TIGR00575">
    <property type="entry name" value="dnlj"/>
    <property type="match status" value="1"/>
</dbReference>
<feature type="binding site" evidence="14">
    <location>
        <position position="320"/>
    </location>
    <ligand>
        <name>NAD(+)</name>
        <dbReference type="ChEBI" id="CHEBI:57540"/>
    </ligand>
</feature>
<evidence type="ECO:0000256" key="11">
    <source>
        <dbReference type="ARBA" id="ARBA00023204"/>
    </source>
</evidence>
<dbReference type="Gene3D" id="3.40.50.10190">
    <property type="entry name" value="BRCT domain"/>
    <property type="match status" value="1"/>
</dbReference>
<dbReference type="SMART" id="SM00532">
    <property type="entry name" value="LIGANc"/>
    <property type="match status" value="1"/>
</dbReference>
<evidence type="ECO:0000259" key="15">
    <source>
        <dbReference type="PROSITE" id="PS50172"/>
    </source>
</evidence>
<feature type="binding site" evidence="14">
    <location>
        <position position="461"/>
    </location>
    <ligand>
        <name>Zn(2+)</name>
        <dbReference type="ChEBI" id="CHEBI:29105"/>
    </ligand>
</feature>
<keyword evidence="5 14" id="KW-0235">DNA replication</keyword>
<evidence type="ECO:0000256" key="9">
    <source>
        <dbReference type="ARBA" id="ARBA00022842"/>
    </source>
</evidence>
<protein>
    <recommendedName>
        <fullName evidence="3 14">DNA ligase</fullName>
        <ecNumber evidence="2 14">6.5.1.2</ecNumber>
    </recommendedName>
    <alternativeName>
        <fullName evidence="14">Polydeoxyribonucleotide synthase [NAD(+)]</fullName>
    </alternativeName>
</protein>
<dbReference type="CDD" id="cd00114">
    <property type="entry name" value="LIGANc"/>
    <property type="match status" value="1"/>
</dbReference>
<dbReference type="InterPro" id="IPR013840">
    <property type="entry name" value="DNAligase_N"/>
</dbReference>
<feature type="binding site" evidence="14">
    <location>
        <begin position="55"/>
        <end position="59"/>
    </location>
    <ligand>
        <name>NAD(+)</name>
        <dbReference type="ChEBI" id="CHEBI:57540"/>
    </ligand>
</feature>
<dbReference type="NCBIfam" id="NF005932">
    <property type="entry name" value="PRK07956.1"/>
    <property type="match status" value="1"/>
</dbReference>